<dbReference type="RefSeq" id="WP_346248613.1">
    <property type="nucleotide sequence ID" value="NZ_JBDIZK010000015.1"/>
</dbReference>
<dbReference type="EMBL" id="JBDIZK010000015">
    <property type="protein sequence ID" value="MEN3749568.1"/>
    <property type="molecule type" value="Genomic_DNA"/>
</dbReference>
<keyword evidence="2" id="KW-1185">Reference proteome</keyword>
<reference evidence="1 2" key="1">
    <citation type="submission" date="2024-05" db="EMBL/GenBank/DDBJ databases">
        <title>Sphingomonas sp. HF-S3 16S ribosomal RNA gene Genome sequencing and assembly.</title>
        <authorList>
            <person name="Lee H."/>
        </authorList>
    </citation>
    <scope>NUCLEOTIDE SEQUENCE [LARGE SCALE GENOMIC DNA]</scope>
    <source>
        <strain evidence="1 2">HF-S3</strain>
    </source>
</reference>
<sequence length="910" mass="96308">MTVSVTSVIAGPFAPNGATTDFGFAFKALSADEVRVFRGPPDTGQLVDAALYTVSIDPDVEGGIVRFAAAPAAGSGAIHIVSAPAFTQEAGFSGGETPFTPRSVNRQFDRAAVRSLVLKERSDRALVVPRGESVPPLPAAAARAGKILSFDAAGKPGVAGIETAVSQFRAGIATDLASSQLAATMAANNAARTNSDRIAAQAARASAEAFSAAVSAGATWPSIAAGLAATAEGGSFWVRIGGAGVIARLYAKTGGNAVLVGELPGTAADVLGRKIAPMQLARTRPPGIRLAHHLYKLRYGLTDQTRILVFGDSLTTNSCGQWAIQRVLGQHYSKEPVYSFSPGSWVDYLGYGIPSMSSAVSIVPVLGTASYRQKYDYTYSFDGSFVEHVDGQQSIMGHQINGDTVLIPIIIEPGAGRVKIECSTLQVASSTVGWTTPTDDEIVSAHSLTGGELIIDANGPRGLATVRLEFASINYRSIRITHLSGNAVRTLWPSVQVRNAAAINYYLVGQSSNAWSNTTDASVPLMAGLIRDFAPDIIWLVSDDKAADYQAILPRLESAIGQSGMANPPAVILERNPFYRNGPFDDLSLAEATDVCWQFAQSRLDWDVLDHMAIVGGYSAAVKAGLDGDGIHYASQISEMGVDAWASARGYFPTQVRATAGTADSRAVFEAMTPRPLTANQIPAILLENGVHDLRHSTWSAIRTGSAADIAPTASKTFLMQTGAVPNSTVVAYINDPSPPFMVGGPSRVIGMIGGLKSRVQFIGASDTGSFHLLLANDRPFNAGYVGGLTAGGFGFVVRNRVVRGVCRIPSGIYETEGSFTLPLSAWSDLLIVIRKHRSDRFFADLIEWYVDGLIPGGSGLTKLGEAFLDWNIAQAQSFRFEMSNGSSGQDYRIKVEPPRLVSMYTEALL</sequence>
<evidence type="ECO:0000313" key="2">
    <source>
        <dbReference type="Proteomes" id="UP001427805"/>
    </source>
</evidence>
<dbReference type="Proteomes" id="UP001427805">
    <property type="component" value="Unassembled WGS sequence"/>
</dbReference>
<accession>A0ABV0BDE5</accession>
<gene>
    <name evidence="1" type="ORF">TPR58_20515</name>
</gene>
<evidence type="ECO:0000313" key="1">
    <source>
        <dbReference type="EMBL" id="MEN3749568.1"/>
    </source>
</evidence>
<protein>
    <recommendedName>
        <fullName evidence="3">SGNH/GDSL hydrolase family protein</fullName>
    </recommendedName>
</protein>
<proteinExistence type="predicted"/>
<name>A0ABV0BDE5_9SPHN</name>
<evidence type="ECO:0008006" key="3">
    <source>
        <dbReference type="Google" id="ProtNLM"/>
    </source>
</evidence>
<organism evidence="1 2">
    <name type="scientific">Sphingomonas rustica</name>
    <dbReference type="NCBI Taxonomy" id="3103142"/>
    <lineage>
        <taxon>Bacteria</taxon>
        <taxon>Pseudomonadati</taxon>
        <taxon>Pseudomonadota</taxon>
        <taxon>Alphaproteobacteria</taxon>
        <taxon>Sphingomonadales</taxon>
        <taxon>Sphingomonadaceae</taxon>
        <taxon>Sphingomonas</taxon>
    </lineage>
</organism>
<comment type="caution">
    <text evidence="1">The sequence shown here is derived from an EMBL/GenBank/DDBJ whole genome shotgun (WGS) entry which is preliminary data.</text>
</comment>